<dbReference type="RefSeq" id="WP_074307857.1">
    <property type="nucleotide sequence ID" value="NZ_FSQT01000001.1"/>
</dbReference>
<evidence type="ECO:0000313" key="3">
    <source>
        <dbReference type="EMBL" id="SIM46953.1"/>
    </source>
</evidence>
<dbReference type="PROSITE" id="PS50994">
    <property type="entry name" value="INTEGRASE"/>
    <property type="match status" value="1"/>
</dbReference>
<sequence length="354" mass="40420">MAVSLVYLLLRQVLQMLTQLARDGGAKDVELLVLRRQVAVLRRQVHRPDLQPADRVVLAALSRLLPRQHWAAFFVTPATLLRWHRQLIARHWTYPHARPGRPPVDREIRELVLRLAAENPTWGHRRVQGELARLGYRLAASAVWKILHQAGVDPAPRRTGPTWKQFLTAQAHTILACDYFTVDTVLLKRIYVLFFIELATRHVHVVGVTAHPTGTWVTQQARNLLMSLDQRAEGIRFLLRDRDTKFTAAFDTVFTAADIDVIRIPPQAPRANAYAERWVGTVRRECTDRMLIAGERHLSSVLTEYTKHYNGHRPHRSLGQRPPNPPPQVVDLSSARVQRRPILGGLINEYSHAA</sequence>
<evidence type="ECO:0000259" key="2">
    <source>
        <dbReference type="PROSITE" id="PS50994"/>
    </source>
</evidence>
<dbReference type="InterPro" id="IPR009057">
    <property type="entry name" value="Homeodomain-like_sf"/>
</dbReference>
<feature type="region of interest" description="Disordered" evidence="1">
    <location>
        <begin position="310"/>
        <end position="331"/>
    </location>
</feature>
<accession>A0A1N5TEU4</accession>
<dbReference type="GO" id="GO:0003676">
    <property type="term" value="F:nucleic acid binding"/>
    <property type="evidence" value="ECO:0007669"/>
    <property type="project" value="InterPro"/>
</dbReference>
<protein>
    <submittedName>
        <fullName evidence="3">Integrase core domain-containing protein</fullName>
    </submittedName>
</protein>
<proteinExistence type="predicted"/>
<dbReference type="InterPro" id="IPR036397">
    <property type="entry name" value="RNaseH_sf"/>
</dbReference>
<dbReference type="InterPro" id="IPR012337">
    <property type="entry name" value="RNaseH-like_sf"/>
</dbReference>
<dbReference type="AlphaFoldDB" id="A0A1N5TEU4"/>
<name>A0A1N5TEU4_9ACTN</name>
<dbReference type="SUPFAM" id="SSF53098">
    <property type="entry name" value="Ribonuclease H-like"/>
    <property type="match status" value="1"/>
</dbReference>
<dbReference type="Proteomes" id="UP000185124">
    <property type="component" value="Unassembled WGS sequence"/>
</dbReference>
<dbReference type="OrthoDB" id="568335at2"/>
<dbReference type="SUPFAM" id="SSF46689">
    <property type="entry name" value="Homeodomain-like"/>
    <property type="match status" value="1"/>
</dbReference>
<dbReference type="EMBL" id="FSQT01000001">
    <property type="protein sequence ID" value="SIM46953.1"/>
    <property type="molecule type" value="Genomic_DNA"/>
</dbReference>
<feature type="domain" description="Integrase catalytic" evidence="2">
    <location>
        <begin position="157"/>
        <end position="330"/>
    </location>
</feature>
<dbReference type="GO" id="GO:0015074">
    <property type="term" value="P:DNA integration"/>
    <property type="evidence" value="ECO:0007669"/>
    <property type="project" value="InterPro"/>
</dbReference>
<organism evidence="3 4">
    <name type="scientific">Micromonospora cremea</name>
    <dbReference type="NCBI Taxonomy" id="709881"/>
    <lineage>
        <taxon>Bacteria</taxon>
        <taxon>Bacillati</taxon>
        <taxon>Actinomycetota</taxon>
        <taxon>Actinomycetes</taxon>
        <taxon>Micromonosporales</taxon>
        <taxon>Micromonosporaceae</taxon>
        <taxon>Micromonospora</taxon>
    </lineage>
</organism>
<dbReference type="STRING" id="709881.SAMN04489832_0132"/>
<gene>
    <name evidence="3" type="ORF">SAMN04489832_0132</name>
</gene>
<evidence type="ECO:0000313" key="4">
    <source>
        <dbReference type="Proteomes" id="UP000185124"/>
    </source>
</evidence>
<dbReference type="Gene3D" id="3.30.420.10">
    <property type="entry name" value="Ribonuclease H-like superfamily/Ribonuclease H"/>
    <property type="match status" value="1"/>
</dbReference>
<dbReference type="InterPro" id="IPR001584">
    <property type="entry name" value="Integrase_cat-core"/>
</dbReference>
<reference evidence="4" key="1">
    <citation type="submission" date="2016-12" db="EMBL/GenBank/DDBJ databases">
        <authorList>
            <person name="Varghese N."/>
            <person name="Submissions S."/>
        </authorList>
    </citation>
    <scope>NUCLEOTIDE SEQUENCE [LARGE SCALE GENOMIC DNA]</scope>
    <source>
        <strain evidence="4">DSM 45599</strain>
    </source>
</reference>
<dbReference type="Pfam" id="PF13683">
    <property type="entry name" value="rve_3"/>
    <property type="match status" value="1"/>
</dbReference>
<evidence type="ECO:0000256" key="1">
    <source>
        <dbReference type="SAM" id="MobiDB-lite"/>
    </source>
</evidence>
<keyword evidence="4" id="KW-1185">Reference proteome</keyword>